<protein>
    <submittedName>
        <fullName evidence="2">Nuclear transport factor 2 family protein</fullName>
    </submittedName>
</protein>
<organism evidence="2 3">
    <name type="scientific">Jatrophihabitans cynanchi</name>
    <dbReference type="NCBI Taxonomy" id="2944128"/>
    <lineage>
        <taxon>Bacteria</taxon>
        <taxon>Bacillati</taxon>
        <taxon>Actinomycetota</taxon>
        <taxon>Actinomycetes</taxon>
        <taxon>Jatrophihabitantales</taxon>
        <taxon>Jatrophihabitantaceae</taxon>
        <taxon>Jatrophihabitans</taxon>
    </lineage>
</organism>
<dbReference type="InterPro" id="IPR032710">
    <property type="entry name" value="NTF2-like_dom_sf"/>
</dbReference>
<accession>A0ABY7JV04</accession>
<dbReference type="EMBL" id="CP097463">
    <property type="protein sequence ID" value="WAX56382.1"/>
    <property type="molecule type" value="Genomic_DNA"/>
</dbReference>
<proteinExistence type="predicted"/>
<dbReference type="SUPFAM" id="SSF54427">
    <property type="entry name" value="NTF2-like"/>
    <property type="match status" value="1"/>
</dbReference>
<dbReference type="Pfam" id="PF13577">
    <property type="entry name" value="SnoaL_4"/>
    <property type="match status" value="1"/>
</dbReference>
<dbReference type="RefSeq" id="WP_269442914.1">
    <property type="nucleotide sequence ID" value="NZ_CP097463.1"/>
</dbReference>
<feature type="domain" description="SnoaL-like" evidence="1">
    <location>
        <begin position="2"/>
        <end position="124"/>
    </location>
</feature>
<evidence type="ECO:0000313" key="3">
    <source>
        <dbReference type="Proteomes" id="UP001164693"/>
    </source>
</evidence>
<dbReference type="Proteomes" id="UP001164693">
    <property type="component" value="Chromosome"/>
</dbReference>
<dbReference type="InterPro" id="IPR037401">
    <property type="entry name" value="SnoaL-like"/>
</dbReference>
<evidence type="ECO:0000313" key="2">
    <source>
        <dbReference type="EMBL" id="WAX56382.1"/>
    </source>
</evidence>
<sequence length="141" mass="15773">MDDRQAIVEVLIEAAWIFDHKQWERMAEVFTPDAVAYGQRGLEAITANTIGYLGGCGPTQHLLGNHRVRVDGDRASVTSYVRAFHLRAGVDPMQRAEPDRYWDFLGEYHDTLVRTADGWRIASRVCTPTAGTGRLELTATP</sequence>
<dbReference type="Gene3D" id="3.10.450.50">
    <property type="match status" value="1"/>
</dbReference>
<keyword evidence="3" id="KW-1185">Reference proteome</keyword>
<gene>
    <name evidence="2" type="ORF">M6B22_17835</name>
</gene>
<evidence type="ECO:0000259" key="1">
    <source>
        <dbReference type="Pfam" id="PF13577"/>
    </source>
</evidence>
<reference evidence="2" key="1">
    <citation type="submission" date="2022-05" db="EMBL/GenBank/DDBJ databases">
        <title>Jatrophihabitans sp. SB3-54 whole genome sequence.</title>
        <authorList>
            <person name="Suh M.K."/>
            <person name="Eom M.K."/>
            <person name="Kim J.S."/>
            <person name="Kim H.S."/>
            <person name="Do H.E."/>
            <person name="Shin Y.K."/>
            <person name="Lee J.-S."/>
        </authorList>
    </citation>
    <scope>NUCLEOTIDE SEQUENCE</scope>
    <source>
        <strain evidence="2">SB3-54</strain>
    </source>
</reference>
<name>A0ABY7JV04_9ACTN</name>